<gene>
    <name evidence="5" type="ORF">SAMN05216272_106314</name>
</gene>
<dbReference type="InterPro" id="IPR006665">
    <property type="entry name" value="OmpA-like"/>
</dbReference>
<comment type="subcellular location">
    <subcellularLocation>
        <location evidence="1">Cell outer membrane</location>
    </subcellularLocation>
</comment>
<evidence type="ECO:0000256" key="3">
    <source>
        <dbReference type="PROSITE-ProRule" id="PRU00473"/>
    </source>
</evidence>
<dbReference type="PROSITE" id="PS51123">
    <property type="entry name" value="OMPA_2"/>
    <property type="match status" value="1"/>
</dbReference>
<evidence type="ECO:0000259" key="4">
    <source>
        <dbReference type="PROSITE" id="PS51123"/>
    </source>
</evidence>
<dbReference type="PANTHER" id="PTHR30329">
    <property type="entry name" value="STATOR ELEMENT OF FLAGELLAR MOTOR COMPLEX"/>
    <property type="match status" value="1"/>
</dbReference>
<dbReference type="InterPro" id="IPR006664">
    <property type="entry name" value="OMP_bac"/>
</dbReference>
<evidence type="ECO:0000256" key="2">
    <source>
        <dbReference type="ARBA" id="ARBA00023136"/>
    </source>
</evidence>
<dbReference type="InterPro" id="IPR050330">
    <property type="entry name" value="Bact_OuterMem_StrucFunc"/>
</dbReference>
<organism evidence="5 6">
    <name type="scientific">Pseudomonas panipatensis</name>
    <dbReference type="NCBI Taxonomy" id="428992"/>
    <lineage>
        <taxon>Bacteria</taxon>
        <taxon>Pseudomonadati</taxon>
        <taxon>Pseudomonadota</taxon>
        <taxon>Gammaproteobacteria</taxon>
        <taxon>Pseudomonadales</taxon>
        <taxon>Pseudomonadaceae</taxon>
        <taxon>Pseudomonas</taxon>
    </lineage>
</organism>
<evidence type="ECO:0000313" key="5">
    <source>
        <dbReference type="EMBL" id="SDI19426.1"/>
    </source>
</evidence>
<dbReference type="Proteomes" id="UP000199636">
    <property type="component" value="Unassembled WGS sequence"/>
</dbReference>
<evidence type="ECO:0000313" key="6">
    <source>
        <dbReference type="Proteomes" id="UP000199636"/>
    </source>
</evidence>
<keyword evidence="2 3" id="KW-0472">Membrane</keyword>
<dbReference type="CDD" id="cd07185">
    <property type="entry name" value="OmpA_C-like"/>
    <property type="match status" value="1"/>
</dbReference>
<dbReference type="InterPro" id="IPR036737">
    <property type="entry name" value="OmpA-like_sf"/>
</dbReference>
<dbReference type="AlphaFoldDB" id="A0A1G8IKF0"/>
<dbReference type="PRINTS" id="PR01023">
    <property type="entry name" value="NAFLGMOTY"/>
</dbReference>
<evidence type="ECO:0000256" key="1">
    <source>
        <dbReference type="ARBA" id="ARBA00004442"/>
    </source>
</evidence>
<dbReference type="PRINTS" id="PR01021">
    <property type="entry name" value="OMPADOMAIN"/>
</dbReference>
<dbReference type="Pfam" id="PF00691">
    <property type="entry name" value="OmpA"/>
    <property type="match status" value="1"/>
</dbReference>
<keyword evidence="6" id="KW-1185">Reference proteome</keyword>
<dbReference type="Gene3D" id="3.30.1330.60">
    <property type="entry name" value="OmpA-like domain"/>
    <property type="match status" value="1"/>
</dbReference>
<protein>
    <submittedName>
        <fullName evidence="5">OmpA family protein</fullName>
    </submittedName>
</protein>
<proteinExistence type="predicted"/>
<dbReference type="GO" id="GO:0009279">
    <property type="term" value="C:cell outer membrane"/>
    <property type="evidence" value="ECO:0007669"/>
    <property type="project" value="UniProtKB-SubCell"/>
</dbReference>
<reference evidence="6" key="1">
    <citation type="submission" date="2016-10" db="EMBL/GenBank/DDBJ databases">
        <authorList>
            <person name="Varghese N."/>
            <person name="Submissions S."/>
        </authorList>
    </citation>
    <scope>NUCLEOTIDE SEQUENCE [LARGE SCALE GENOMIC DNA]</scope>
    <source>
        <strain evidence="6">CCM 7469</strain>
    </source>
</reference>
<dbReference type="SUPFAM" id="SSF103088">
    <property type="entry name" value="OmpA-like"/>
    <property type="match status" value="1"/>
</dbReference>
<dbReference type="EMBL" id="FNDS01000006">
    <property type="protein sequence ID" value="SDI19426.1"/>
    <property type="molecule type" value="Genomic_DNA"/>
</dbReference>
<name>A0A1G8IKF0_9PSED</name>
<dbReference type="PANTHER" id="PTHR30329:SF17">
    <property type="entry name" value="LIPOPROTEIN YFIB-RELATED"/>
    <property type="match status" value="1"/>
</dbReference>
<dbReference type="STRING" id="428992.SAMN05216272_106314"/>
<sequence length="127" mass="13879">MLKQNGFHLNDEGWELGLSGKVLFGNNADSINAGSRGDIERIGRELLASGIDKLRLEGHTDSYGDADYNRQLSLRRAQAVAQVLRGVGLREENLQVIGRGMEQPVADNKTAAGRQENRRVSIIVPAP</sequence>
<feature type="domain" description="OmpA-like" evidence="4">
    <location>
        <begin position="12"/>
        <end position="127"/>
    </location>
</feature>
<accession>A0A1G8IKF0</accession>